<dbReference type="CDD" id="cd12395">
    <property type="entry name" value="RRM2_RBM34"/>
    <property type="match status" value="1"/>
</dbReference>
<gene>
    <name evidence="8" type="primary">RBM34</name>
</gene>
<keyword evidence="4" id="KW-0539">Nucleus</keyword>
<dbReference type="Ensembl" id="ENSATET00000024251.3">
    <property type="protein sequence ID" value="ENSATEP00000023867.1"/>
    <property type="gene ID" value="ENSATEG00000016567.3"/>
</dbReference>
<dbReference type="OrthoDB" id="442677at2759"/>
<evidence type="ECO:0000256" key="2">
    <source>
        <dbReference type="ARBA" id="ARBA00007077"/>
    </source>
</evidence>
<feature type="domain" description="RRM" evidence="7">
    <location>
        <begin position="261"/>
        <end position="338"/>
    </location>
</feature>
<dbReference type="STRING" id="64144.ENSATEP00000023867"/>
<feature type="compositionally biased region" description="Basic and acidic residues" evidence="6">
    <location>
        <begin position="87"/>
        <end position="102"/>
    </location>
</feature>
<evidence type="ECO:0000256" key="6">
    <source>
        <dbReference type="SAM" id="MobiDB-lite"/>
    </source>
</evidence>
<reference evidence="8" key="2">
    <citation type="submission" date="2025-08" db="UniProtKB">
        <authorList>
            <consortium name="Ensembl"/>
        </authorList>
    </citation>
    <scope>IDENTIFICATION</scope>
</reference>
<comment type="subcellular location">
    <subcellularLocation>
        <location evidence="1">Nucleus</location>
        <location evidence="1">Nucleolus</location>
    </subcellularLocation>
</comment>
<dbReference type="AlphaFoldDB" id="A0A3Q1IPX0"/>
<dbReference type="GO" id="GO:0003723">
    <property type="term" value="F:RNA binding"/>
    <property type="evidence" value="ECO:0007669"/>
    <property type="project" value="UniProtKB-UniRule"/>
</dbReference>
<organism evidence="8 9">
    <name type="scientific">Anabas testudineus</name>
    <name type="common">Climbing perch</name>
    <name type="synonym">Anthias testudineus</name>
    <dbReference type="NCBI Taxonomy" id="64144"/>
    <lineage>
        <taxon>Eukaryota</taxon>
        <taxon>Metazoa</taxon>
        <taxon>Chordata</taxon>
        <taxon>Craniata</taxon>
        <taxon>Vertebrata</taxon>
        <taxon>Euteleostomi</taxon>
        <taxon>Actinopterygii</taxon>
        <taxon>Neopterygii</taxon>
        <taxon>Teleostei</taxon>
        <taxon>Neoteleostei</taxon>
        <taxon>Acanthomorphata</taxon>
        <taxon>Anabantaria</taxon>
        <taxon>Anabantiformes</taxon>
        <taxon>Anabantoidei</taxon>
        <taxon>Anabantidae</taxon>
        <taxon>Anabas</taxon>
    </lineage>
</organism>
<proteinExistence type="inferred from homology"/>
<accession>A0A3Q1IPX0</accession>
<dbReference type="PANTHER" id="PTHR23236:SF25">
    <property type="entry name" value="RNA-BINDING PROTEIN 34"/>
    <property type="match status" value="1"/>
</dbReference>
<dbReference type="SMART" id="SM00360">
    <property type="entry name" value="RRM"/>
    <property type="match status" value="2"/>
</dbReference>
<evidence type="ECO:0000256" key="5">
    <source>
        <dbReference type="PROSITE-ProRule" id="PRU00176"/>
    </source>
</evidence>
<dbReference type="Pfam" id="PF00076">
    <property type="entry name" value="RRM_1"/>
    <property type="match status" value="2"/>
</dbReference>
<dbReference type="PROSITE" id="PS50102">
    <property type="entry name" value="RRM"/>
    <property type="match status" value="2"/>
</dbReference>
<feature type="compositionally biased region" description="Polar residues" evidence="6">
    <location>
        <begin position="377"/>
        <end position="394"/>
    </location>
</feature>
<feature type="domain" description="RRM" evidence="7">
    <location>
        <begin position="158"/>
        <end position="253"/>
    </location>
</feature>
<dbReference type="InterPro" id="IPR035979">
    <property type="entry name" value="RBD_domain_sf"/>
</dbReference>
<dbReference type="CDD" id="cd12394">
    <property type="entry name" value="RRM1_RBM34"/>
    <property type="match status" value="1"/>
</dbReference>
<protein>
    <recommendedName>
        <fullName evidence="7">RRM domain-containing protein</fullName>
    </recommendedName>
</protein>
<dbReference type="InterPro" id="IPR034221">
    <property type="entry name" value="RBM34_RRM2"/>
</dbReference>
<reference evidence="8" key="3">
    <citation type="submission" date="2025-09" db="UniProtKB">
        <authorList>
            <consortium name="Ensembl"/>
        </authorList>
    </citation>
    <scope>IDENTIFICATION</scope>
</reference>
<keyword evidence="9" id="KW-1185">Reference proteome</keyword>
<dbReference type="InterPro" id="IPR012677">
    <property type="entry name" value="Nucleotide-bd_a/b_plait_sf"/>
</dbReference>
<evidence type="ECO:0000256" key="3">
    <source>
        <dbReference type="ARBA" id="ARBA00022884"/>
    </source>
</evidence>
<dbReference type="Proteomes" id="UP000265040">
    <property type="component" value="Chromosome 1"/>
</dbReference>
<dbReference type="SUPFAM" id="SSF54928">
    <property type="entry name" value="RNA-binding domain, RBD"/>
    <property type="match status" value="2"/>
</dbReference>
<evidence type="ECO:0000313" key="8">
    <source>
        <dbReference type="Ensembl" id="ENSATEP00000023867.1"/>
    </source>
</evidence>
<sequence length="420" mass="47089">MKKKRQQSEEASEQQSADYVVGQVSGSVFQKNSGSGSLSALFSTAAPAAPLLYQPAPKPVQKRTETKQQEEEAPAVKGQPGQKQKKTPKEKSEADQKLENRESSLQNADEDEQGQETSVKKRKRKVSEPGGENDVEYWVMKRQRLKAGREEENMKKNRTVFVGNLPVSCTKKTLRSLFKDKGSIESIRFRSVVREDPSMSRKVAAIKRKIHPKKQSVNAYVVFKDDDGVARALERNGMEIEKDFYIRVDRVTDSSSHDHKRSVFVGNLSFEINELVFRRHFEECGTVEAVRLVRDQNSGLGKGFGYVLFENADSVQLALKLDGSKLEGRSIRVKRSVKKEKQKNKTTGRAGRDPTKGPVRGSGKEKGGSRGGFKSPKTFSRNQQRSTKSSTSFKGETVDPNKKTKKGLKKKVKPKKTVHI</sequence>
<feature type="compositionally biased region" description="Basic residues" evidence="6">
    <location>
        <begin position="403"/>
        <end position="420"/>
    </location>
</feature>
<dbReference type="FunCoup" id="A0A3Q1IPX0">
    <property type="interactions" value="572"/>
</dbReference>
<evidence type="ECO:0000313" key="9">
    <source>
        <dbReference type="Proteomes" id="UP000265040"/>
    </source>
</evidence>
<keyword evidence="3 5" id="KW-0694">RNA-binding</keyword>
<dbReference type="InterPro" id="IPR000504">
    <property type="entry name" value="RRM_dom"/>
</dbReference>
<dbReference type="RefSeq" id="XP_026215627.1">
    <property type="nucleotide sequence ID" value="XM_026359842.1"/>
</dbReference>
<dbReference type="GeneID" id="113161963"/>
<dbReference type="OMA" id="CAVPKKG"/>
<comment type="similarity">
    <text evidence="2">Belongs to the RRM RBM34 family.</text>
</comment>
<dbReference type="Gene3D" id="3.30.70.330">
    <property type="match status" value="2"/>
</dbReference>
<evidence type="ECO:0000256" key="1">
    <source>
        <dbReference type="ARBA" id="ARBA00004604"/>
    </source>
</evidence>
<dbReference type="PANTHER" id="PTHR23236">
    <property type="entry name" value="EUKARYOTIC TRANSLATION INITIATION FACTOR 4B/4H"/>
    <property type="match status" value="1"/>
</dbReference>
<feature type="region of interest" description="Disordered" evidence="6">
    <location>
        <begin position="53"/>
        <end position="130"/>
    </location>
</feature>
<reference evidence="8" key="1">
    <citation type="submission" date="2021-04" db="EMBL/GenBank/DDBJ databases">
        <authorList>
            <consortium name="Wellcome Sanger Institute Data Sharing"/>
        </authorList>
    </citation>
    <scope>NUCLEOTIDE SEQUENCE [LARGE SCALE GENOMIC DNA]</scope>
</reference>
<feature type="compositionally biased region" description="Basic residues" evidence="6">
    <location>
        <begin position="332"/>
        <end position="346"/>
    </location>
</feature>
<name>A0A3Q1IPX0_ANATE</name>
<feature type="region of interest" description="Disordered" evidence="6">
    <location>
        <begin position="332"/>
        <end position="420"/>
    </location>
</feature>
<evidence type="ECO:0000256" key="4">
    <source>
        <dbReference type="ARBA" id="ARBA00023242"/>
    </source>
</evidence>
<dbReference type="InParanoid" id="A0A3Q1IPX0"/>
<evidence type="ECO:0000259" key="7">
    <source>
        <dbReference type="PROSITE" id="PS50102"/>
    </source>
</evidence>
<feature type="region of interest" description="Disordered" evidence="6">
    <location>
        <begin position="1"/>
        <end position="20"/>
    </location>
</feature>
<dbReference type="GeneTree" id="ENSGT00390000011249"/>